<dbReference type="Proteomes" id="UP000634136">
    <property type="component" value="Unassembled WGS sequence"/>
</dbReference>
<reference evidence="2" key="1">
    <citation type="submission" date="2020-09" db="EMBL/GenBank/DDBJ databases">
        <title>Genome-Enabled Discovery of Anthraquinone Biosynthesis in Senna tora.</title>
        <authorList>
            <person name="Kang S.-H."/>
            <person name="Pandey R.P."/>
            <person name="Lee C.-M."/>
            <person name="Sim J.-S."/>
            <person name="Jeong J.-T."/>
            <person name="Choi B.-S."/>
            <person name="Jung M."/>
            <person name="Ginzburg D."/>
            <person name="Zhao K."/>
            <person name="Won S.Y."/>
            <person name="Oh T.-J."/>
            <person name="Yu Y."/>
            <person name="Kim N.-H."/>
            <person name="Lee O.R."/>
            <person name="Lee T.-H."/>
            <person name="Bashyal P."/>
            <person name="Kim T.-S."/>
            <person name="Lee W.-H."/>
            <person name="Kawkins C."/>
            <person name="Kim C.-K."/>
            <person name="Kim J.S."/>
            <person name="Ahn B.O."/>
            <person name="Rhee S.Y."/>
            <person name="Sohng J.K."/>
        </authorList>
    </citation>
    <scope>NUCLEOTIDE SEQUENCE</scope>
    <source>
        <tissue evidence="2">Leaf</tissue>
    </source>
</reference>
<protein>
    <submittedName>
        <fullName evidence="2">Uncharacterized protein</fullName>
    </submittedName>
</protein>
<name>A0A834T3A7_9FABA</name>
<comment type="caution">
    <text evidence="2">The sequence shown here is derived from an EMBL/GenBank/DDBJ whole genome shotgun (WGS) entry which is preliminary data.</text>
</comment>
<sequence>MFLGKVFLIDIRYLVQLILDDCLLLQYELLGSVKFYGVSDVLIAITVIDPGGFICCVSSHYNYKLKLITMALESAFSMEGSPLVWEKVGLGHLECRKKFFTAITCFSKGYSEEVEGTKLEHLSHLQENSGGDNNDISTWFDHSVEEWWEDDGVKREEDGVKKREDDQSHLEDNEEDCDVEYIRNPQRRPKKGKKLKLLDL</sequence>
<organism evidence="2 3">
    <name type="scientific">Senna tora</name>
    <dbReference type="NCBI Taxonomy" id="362788"/>
    <lineage>
        <taxon>Eukaryota</taxon>
        <taxon>Viridiplantae</taxon>
        <taxon>Streptophyta</taxon>
        <taxon>Embryophyta</taxon>
        <taxon>Tracheophyta</taxon>
        <taxon>Spermatophyta</taxon>
        <taxon>Magnoliopsida</taxon>
        <taxon>eudicotyledons</taxon>
        <taxon>Gunneridae</taxon>
        <taxon>Pentapetalae</taxon>
        <taxon>rosids</taxon>
        <taxon>fabids</taxon>
        <taxon>Fabales</taxon>
        <taxon>Fabaceae</taxon>
        <taxon>Caesalpinioideae</taxon>
        <taxon>Cassia clade</taxon>
        <taxon>Senna</taxon>
    </lineage>
</organism>
<evidence type="ECO:0000256" key="1">
    <source>
        <dbReference type="SAM" id="MobiDB-lite"/>
    </source>
</evidence>
<proteinExistence type="predicted"/>
<keyword evidence="3" id="KW-1185">Reference proteome</keyword>
<gene>
    <name evidence="2" type="ORF">G2W53_029527</name>
</gene>
<dbReference type="AlphaFoldDB" id="A0A834T3A7"/>
<dbReference type="EMBL" id="JAAIUW010000009">
    <property type="protein sequence ID" value="KAF7815558.1"/>
    <property type="molecule type" value="Genomic_DNA"/>
</dbReference>
<evidence type="ECO:0000313" key="2">
    <source>
        <dbReference type="EMBL" id="KAF7815558.1"/>
    </source>
</evidence>
<feature type="region of interest" description="Disordered" evidence="1">
    <location>
        <begin position="151"/>
        <end position="183"/>
    </location>
</feature>
<evidence type="ECO:0000313" key="3">
    <source>
        <dbReference type="Proteomes" id="UP000634136"/>
    </source>
</evidence>
<feature type="compositionally biased region" description="Basic and acidic residues" evidence="1">
    <location>
        <begin position="151"/>
        <end position="171"/>
    </location>
</feature>
<accession>A0A834T3A7</accession>